<comment type="function">
    <text evidence="1">Accessory subunit of the mitochondrial membrane respiratory chain NADH dehydrogenase (Complex I), that is believed to be not involved in catalysis. Complex I functions in the transfer of electrons from NADH to the respiratory chain. The immediate electron acceptor for the enzyme is believed to be ubiquinone.</text>
</comment>
<comment type="caution">
    <text evidence="18">The sequence shown here is derived from an EMBL/GenBank/DDBJ whole genome shotgun (WGS) entry which is preliminary data.</text>
</comment>
<evidence type="ECO:0000256" key="2">
    <source>
        <dbReference type="ARBA" id="ARBA00004443"/>
    </source>
</evidence>
<evidence type="ECO:0000313" key="18">
    <source>
        <dbReference type="EMBL" id="KAG9327246.1"/>
    </source>
</evidence>
<evidence type="ECO:0000256" key="15">
    <source>
        <dbReference type="ARBA" id="ARBA00032528"/>
    </source>
</evidence>
<evidence type="ECO:0000256" key="4">
    <source>
        <dbReference type="ARBA" id="ARBA00011790"/>
    </source>
</evidence>
<dbReference type="PANTHER" id="PTHR12868:SF0">
    <property type="entry name" value="NADH DEHYDROGENASE [UBIQUINONE] 1 BETA SUBCOMPLEX SUBUNIT 9"/>
    <property type="match status" value="1"/>
</dbReference>
<gene>
    <name evidence="18" type="ORF">KVV02_002699</name>
</gene>
<dbReference type="InterPro" id="IPR033034">
    <property type="entry name" value="NDUFB9"/>
</dbReference>
<keyword evidence="11" id="KW-0007">Acetylation</keyword>
<keyword evidence="9" id="KW-0999">Mitochondrion inner membrane</keyword>
<reference evidence="18" key="1">
    <citation type="submission" date="2021-07" db="EMBL/GenBank/DDBJ databases">
        <title>Draft genome of Mortierella alpina, strain LL118, isolated from an aspen leaf litter sample.</title>
        <authorList>
            <person name="Yang S."/>
            <person name="Vinatzer B.A."/>
        </authorList>
    </citation>
    <scope>NUCLEOTIDE SEQUENCE</scope>
    <source>
        <strain evidence="18">LL118</strain>
    </source>
</reference>
<proteinExistence type="inferred from homology"/>
<dbReference type="GO" id="GO:0006120">
    <property type="term" value="P:mitochondrial electron transport, NADH to ubiquinone"/>
    <property type="evidence" value="ECO:0007669"/>
    <property type="project" value="InterPro"/>
</dbReference>
<dbReference type="InterPro" id="IPR045292">
    <property type="entry name" value="Complex1_LYR_NDUFB9_LYRM3"/>
</dbReference>
<comment type="similarity">
    <text evidence="3">Belongs to the complex I LYR family.</text>
</comment>
<keyword evidence="10" id="KW-0249">Electron transport</keyword>
<comment type="subcellular location">
    <subcellularLocation>
        <location evidence="2">Mitochondrion inner membrane</location>
        <topology evidence="2">Peripheral membrane protein</topology>
        <orientation evidence="2">Matrix side</orientation>
    </subcellularLocation>
</comment>
<evidence type="ECO:0000256" key="8">
    <source>
        <dbReference type="ARBA" id="ARBA00022660"/>
    </source>
</evidence>
<evidence type="ECO:0000256" key="16">
    <source>
        <dbReference type="SAM" id="MobiDB-lite"/>
    </source>
</evidence>
<keyword evidence="7" id="KW-0597">Phosphoprotein</keyword>
<evidence type="ECO:0000256" key="12">
    <source>
        <dbReference type="ARBA" id="ARBA00023128"/>
    </source>
</evidence>
<dbReference type="PANTHER" id="PTHR12868">
    <property type="entry name" value="NADH-UBIQUINONE OXIDOREDUCTASE B22 SUBUNIT"/>
    <property type="match status" value="1"/>
</dbReference>
<evidence type="ECO:0000256" key="9">
    <source>
        <dbReference type="ARBA" id="ARBA00022792"/>
    </source>
</evidence>
<protein>
    <recommendedName>
        <fullName evidence="5">NADH dehydrogenase [ubiquinone] 1 beta subcomplex subunit 9</fullName>
    </recommendedName>
    <alternativeName>
        <fullName evidence="14">Complex I-B22</fullName>
    </alternativeName>
    <alternativeName>
        <fullName evidence="15">NADH-ubiquinone oxidoreductase B22 subunit</fullName>
    </alternativeName>
</protein>
<evidence type="ECO:0000256" key="13">
    <source>
        <dbReference type="ARBA" id="ARBA00023136"/>
    </source>
</evidence>
<evidence type="ECO:0000256" key="5">
    <source>
        <dbReference type="ARBA" id="ARBA00018684"/>
    </source>
</evidence>
<evidence type="ECO:0000256" key="14">
    <source>
        <dbReference type="ARBA" id="ARBA00030192"/>
    </source>
</evidence>
<keyword evidence="8" id="KW-0679">Respiratory chain</keyword>
<dbReference type="AlphaFoldDB" id="A0A9P8D2F6"/>
<evidence type="ECO:0000256" key="1">
    <source>
        <dbReference type="ARBA" id="ARBA00002920"/>
    </source>
</evidence>
<feature type="region of interest" description="Disordered" evidence="16">
    <location>
        <begin position="106"/>
        <end position="139"/>
    </location>
</feature>
<evidence type="ECO:0000259" key="17">
    <source>
        <dbReference type="Pfam" id="PF05347"/>
    </source>
</evidence>
<evidence type="ECO:0000256" key="11">
    <source>
        <dbReference type="ARBA" id="ARBA00022990"/>
    </source>
</evidence>
<dbReference type="GO" id="GO:0005743">
    <property type="term" value="C:mitochondrial inner membrane"/>
    <property type="evidence" value="ECO:0007669"/>
    <property type="project" value="UniProtKB-SubCell"/>
</dbReference>
<dbReference type="Proteomes" id="UP000717515">
    <property type="component" value="Unassembled WGS sequence"/>
</dbReference>
<sequence>MQRHAYFSVRSTLKSMWVEYGGLKKDQAEDFMNVPTMSEAQLAHRRLIQSLYKRSLKTAQDWYIDTNLFRRKAVELRIQFDANKNVRHPRQIAALVKETERQLKELRHPDPYIAPTAPGGTKFERNIPPPTAEPAAEHH</sequence>
<keyword evidence="6" id="KW-0813">Transport</keyword>
<dbReference type="CDD" id="cd20263">
    <property type="entry name" value="Complex1_LYR_NDUFB9_LYRM3"/>
    <property type="match status" value="1"/>
</dbReference>
<organism evidence="18 19">
    <name type="scientific">Mortierella alpina</name>
    <name type="common">Oleaginous fungus</name>
    <name type="synonym">Mortierella renispora</name>
    <dbReference type="NCBI Taxonomy" id="64518"/>
    <lineage>
        <taxon>Eukaryota</taxon>
        <taxon>Fungi</taxon>
        <taxon>Fungi incertae sedis</taxon>
        <taxon>Mucoromycota</taxon>
        <taxon>Mortierellomycotina</taxon>
        <taxon>Mortierellomycetes</taxon>
        <taxon>Mortierellales</taxon>
        <taxon>Mortierellaceae</taxon>
        <taxon>Mortierella</taxon>
    </lineage>
</organism>
<dbReference type="EMBL" id="JAIFTL010000007">
    <property type="protein sequence ID" value="KAG9327246.1"/>
    <property type="molecule type" value="Genomic_DNA"/>
</dbReference>
<evidence type="ECO:0000256" key="3">
    <source>
        <dbReference type="ARBA" id="ARBA00009508"/>
    </source>
</evidence>
<keyword evidence="12" id="KW-0496">Mitochondrion</keyword>
<dbReference type="InterPro" id="IPR008011">
    <property type="entry name" value="Complex1_LYR_dom"/>
</dbReference>
<comment type="subunit">
    <text evidence="4">Mammalian complex I is composed of 45 different subunits.</text>
</comment>
<dbReference type="Pfam" id="PF05347">
    <property type="entry name" value="Complex1_LYR"/>
    <property type="match status" value="1"/>
</dbReference>
<evidence type="ECO:0000256" key="6">
    <source>
        <dbReference type="ARBA" id="ARBA00022448"/>
    </source>
</evidence>
<feature type="domain" description="Complex 1 LYR protein" evidence="17">
    <location>
        <begin position="50"/>
        <end position="105"/>
    </location>
</feature>
<evidence type="ECO:0000313" key="19">
    <source>
        <dbReference type="Proteomes" id="UP000717515"/>
    </source>
</evidence>
<name>A0A9P8D2F6_MORAP</name>
<evidence type="ECO:0000256" key="7">
    <source>
        <dbReference type="ARBA" id="ARBA00022553"/>
    </source>
</evidence>
<keyword evidence="13" id="KW-0472">Membrane</keyword>
<accession>A0A9P8D2F6</accession>
<evidence type="ECO:0000256" key="10">
    <source>
        <dbReference type="ARBA" id="ARBA00022982"/>
    </source>
</evidence>